<reference evidence="1 2" key="1">
    <citation type="submission" date="2015-08" db="EMBL/GenBank/DDBJ databases">
        <title>Genome sequencing of Penicillium nordicum.</title>
        <authorList>
            <person name="Nguyen H.D."/>
            <person name="Seifert K.A."/>
        </authorList>
    </citation>
    <scope>NUCLEOTIDE SEQUENCE [LARGE SCALE GENOMIC DNA]</scope>
    <source>
        <strain evidence="1 2">DAOMC 185683</strain>
    </source>
</reference>
<sequence length="123" mass="14116">MSESLTSYFPFDRALRATLSHLELILREAGDNETCDLLRKILESLGQITTLHQIFASNLKRTIRDDSALSERRLWFQSFLSQSGENLNEKQVNKLTNITKNWALSEERVEALLLCSVLWSSCP</sequence>
<dbReference type="Proteomes" id="UP000037696">
    <property type="component" value="Unassembled WGS sequence"/>
</dbReference>
<dbReference type="EMBL" id="LHQQ01000288">
    <property type="protein sequence ID" value="KOS37864.1"/>
    <property type="molecule type" value="Genomic_DNA"/>
</dbReference>
<keyword evidence="2" id="KW-1185">Reference proteome</keyword>
<evidence type="ECO:0000313" key="1">
    <source>
        <dbReference type="EMBL" id="KOS37864.1"/>
    </source>
</evidence>
<proteinExistence type="predicted"/>
<dbReference type="OrthoDB" id="4509088at2759"/>
<evidence type="ECO:0000313" key="2">
    <source>
        <dbReference type="Proteomes" id="UP000037696"/>
    </source>
</evidence>
<organism evidence="1 2">
    <name type="scientific">Penicillium nordicum</name>
    <dbReference type="NCBI Taxonomy" id="229535"/>
    <lineage>
        <taxon>Eukaryota</taxon>
        <taxon>Fungi</taxon>
        <taxon>Dikarya</taxon>
        <taxon>Ascomycota</taxon>
        <taxon>Pezizomycotina</taxon>
        <taxon>Eurotiomycetes</taxon>
        <taxon>Eurotiomycetidae</taxon>
        <taxon>Eurotiales</taxon>
        <taxon>Aspergillaceae</taxon>
        <taxon>Penicillium</taxon>
    </lineage>
</organism>
<comment type="caution">
    <text evidence="1">The sequence shown here is derived from an EMBL/GenBank/DDBJ whole genome shotgun (WGS) entry which is preliminary data.</text>
</comment>
<protein>
    <submittedName>
        <fullName evidence="1">Uncharacterized protein</fullName>
    </submittedName>
</protein>
<accession>A0A0M8NYZ7</accession>
<name>A0A0M8NYZ7_9EURO</name>
<gene>
    <name evidence="1" type="ORF">ACN38_g11316</name>
</gene>
<dbReference type="AlphaFoldDB" id="A0A0M8NYZ7"/>